<reference evidence="6 7" key="1">
    <citation type="journal article" date="2012" name="Proc. Natl. Acad. Sci. U.S.A.">
        <title>Comparative genomics of Ceriporiopsis subvermispora and Phanerochaete chrysosporium provide insight into selective ligninolysis.</title>
        <authorList>
            <person name="Fernandez-Fueyo E."/>
            <person name="Ruiz-Duenas F.J."/>
            <person name="Ferreira P."/>
            <person name="Floudas D."/>
            <person name="Hibbett D.S."/>
            <person name="Canessa P."/>
            <person name="Larrondo L.F."/>
            <person name="James T.Y."/>
            <person name="Seelenfreund D."/>
            <person name="Lobos S."/>
            <person name="Polanco R."/>
            <person name="Tello M."/>
            <person name="Honda Y."/>
            <person name="Watanabe T."/>
            <person name="Watanabe T."/>
            <person name="Ryu J.S."/>
            <person name="Kubicek C.P."/>
            <person name="Schmoll M."/>
            <person name="Gaskell J."/>
            <person name="Hammel K.E."/>
            <person name="St John F.J."/>
            <person name="Vanden Wymelenberg A."/>
            <person name="Sabat G."/>
            <person name="Splinter BonDurant S."/>
            <person name="Syed K."/>
            <person name="Yadav J.S."/>
            <person name="Doddapaneni H."/>
            <person name="Subramanian V."/>
            <person name="Lavin J.L."/>
            <person name="Oguiza J.A."/>
            <person name="Perez G."/>
            <person name="Pisabarro A.G."/>
            <person name="Ramirez L."/>
            <person name="Santoyo F."/>
            <person name="Master E."/>
            <person name="Coutinho P.M."/>
            <person name="Henrissat B."/>
            <person name="Lombard V."/>
            <person name="Magnuson J.K."/>
            <person name="Kuees U."/>
            <person name="Hori C."/>
            <person name="Igarashi K."/>
            <person name="Samejima M."/>
            <person name="Held B.W."/>
            <person name="Barry K.W."/>
            <person name="LaButti K.M."/>
            <person name="Lapidus A."/>
            <person name="Lindquist E.A."/>
            <person name="Lucas S.M."/>
            <person name="Riley R."/>
            <person name="Salamov A.A."/>
            <person name="Hoffmeister D."/>
            <person name="Schwenk D."/>
            <person name="Hadar Y."/>
            <person name="Yarden O."/>
            <person name="de Vries R.P."/>
            <person name="Wiebenga A."/>
            <person name="Stenlid J."/>
            <person name="Eastwood D."/>
            <person name="Grigoriev I.V."/>
            <person name="Berka R.M."/>
            <person name="Blanchette R.A."/>
            <person name="Kersten P."/>
            <person name="Martinez A.T."/>
            <person name="Vicuna R."/>
            <person name="Cullen D."/>
        </authorList>
    </citation>
    <scope>NUCLEOTIDE SEQUENCE [LARGE SCALE GENOMIC DNA]</scope>
    <source>
        <strain evidence="6 7">B</strain>
    </source>
</reference>
<keyword evidence="4 5" id="KW-0472">Membrane</keyword>
<dbReference type="Proteomes" id="UP000016930">
    <property type="component" value="Unassembled WGS sequence"/>
</dbReference>
<evidence type="ECO:0000256" key="5">
    <source>
        <dbReference type="RuleBase" id="RU362022"/>
    </source>
</evidence>
<dbReference type="InterPro" id="IPR007269">
    <property type="entry name" value="ICMT_MeTrfase"/>
</dbReference>
<evidence type="ECO:0000313" key="6">
    <source>
        <dbReference type="EMBL" id="EMD40031.1"/>
    </source>
</evidence>
<keyword evidence="5" id="KW-0949">S-adenosyl-L-methionine</keyword>
<keyword evidence="5" id="KW-0489">Methyltransferase</keyword>
<feature type="transmembrane region" description="Helical" evidence="5">
    <location>
        <begin position="103"/>
        <end position="119"/>
    </location>
</feature>
<dbReference type="Pfam" id="PF04140">
    <property type="entry name" value="ICMT"/>
    <property type="match status" value="1"/>
</dbReference>
<proteinExistence type="inferred from homology"/>
<dbReference type="STRING" id="914234.M2RMG1"/>
<organism evidence="6 7">
    <name type="scientific">Ceriporiopsis subvermispora (strain B)</name>
    <name type="common">White-rot fungus</name>
    <name type="synonym">Gelatoporia subvermispora</name>
    <dbReference type="NCBI Taxonomy" id="914234"/>
    <lineage>
        <taxon>Eukaryota</taxon>
        <taxon>Fungi</taxon>
        <taxon>Dikarya</taxon>
        <taxon>Basidiomycota</taxon>
        <taxon>Agaricomycotina</taxon>
        <taxon>Agaricomycetes</taxon>
        <taxon>Polyporales</taxon>
        <taxon>Gelatoporiaceae</taxon>
        <taxon>Gelatoporia</taxon>
    </lineage>
</organism>
<keyword evidence="2 5" id="KW-0812">Transmembrane</keyword>
<dbReference type="HOGENOM" id="CLU_065200_6_0_1"/>
<dbReference type="PANTHER" id="PTHR12714">
    <property type="entry name" value="PROTEIN-S ISOPRENYLCYSTEINE O-METHYLTRANSFERASE"/>
    <property type="match status" value="1"/>
</dbReference>
<dbReference type="PANTHER" id="PTHR12714:SF9">
    <property type="entry name" value="PROTEIN-S-ISOPRENYLCYSTEINE O-METHYLTRANSFERASE"/>
    <property type="match status" value="1"/>
</dbReference>
<feature type="transmembrane region" description="Helical" evidence="5">
    <location>
        <begin position="154"/>
        <end position="177"/>
    </location>
</feature>
<evidence type="ECO:0000256" key="4">
    <source>
        <dbReference type="ARBA" id="ARBA00023136"/>
    </source>
</evidence>
<evidence type="ECO:0000256" key="3">
    <source>
        <dbReference type="ARBA" id="ARBA00022989"/>
    </source>
</evidence>
<dbReference type="GO" id="GO:0005789">
    <property type="term" value="C:endoplasmic reticulum membrane"/>
    <property type="evidence" value="ECO:0007669"/>
    <property type="project" value="UniProtKB-SubCell"/>
</dbReference>
<comment type="subcellular location">
    <subcellularLocation>
        <location evidence="5">Endoplasmic reticulum membrane</location>
        <topology evidence="5">Multi-pass membrane protein</topology>
    </subcellularLocation>
    <subcellularLocation>
        <location evidence="1">Membrane</location>
        <topology evidence="1">Multi-pass membrane protein</topology>
    </subcellularLocation>
</comment>
<keyword evidence="5" id="KW-0256">Endoplasmic reticulum</keyword>
<dbReference type="GO" id="GO:0004671">
    <property type="term" value="F:protein C-terminal S-isoprenylcysteine carboxyl O-methyltransferase activity"/>
    <property type="evidence" value="ECO:0007669"/>
    <property type="project" value="UniProtKB-EC"/>
</dbReference>
<evidence type="ECO:0000256" key="2">
    <source>
        <dbReference type="ARBA" id="ARBA00022692"/>
    </source>
</evidence>
<keyword evidence="3 5" id="KW-1133">Transmembrane helix</keyword>
<sequence length="240" mass="26605">MSLTRGALVCLQAVLYQLASTPPNKTPANGRYATDEVFLIRIAAKVFLIQQPLVWLCSMADLLLIFAEQSTFPMPSLAADWINSTLCAYPVTRTIPLIRTTPLFLLGFAFVVFGALLRLTCFRALGPLFTFDLAILPAHRLITSGPYAYVRHPAYTGSLFVLMGLGLTNLSSGGWVAECIARGSMGAAVRVVGFALWYVWWMAVGVRRAKAEDAALRKIFGTEWDKYAKEVQWWFFPGLL</sequence>
<name>M2RMG1_CERS8</name>
<keyword evidence="7" id="KW-1185">Reference proteome</keyword>
<evidence type="ECO:0000256" key="1">
    <source>
        <dbReference type="ARBA" id="ARBA00004141"/>
    </source>
</evidence>
<dbReference type="Gene3D" id="1.20.120.1630">
    <property type="match status" value="1"/>
</dbReference>
<comment type="catalytic activity">
    <reaction evidence="5">
        <text>[protein]-C-terminal S-[(2E,6E)-farnesyl]-L-cysteine + S-adenosyl-L-methionine = [protein]-C-terminal S-[(2E,6E)-farnesyl]-L-cysteine methyl ester + S-adenosyl-L-homocysteine</text>
        <dbReference type="Rhea" id="RHEA:21672"/>
        <dbReference type="Rhea" id="RHEA-COMP:12125"/>
        <dbReference type="Rhea" id="RHEA-COMP:12126"/>
        <dbReference type="ChEBI" id="CHEBI:57856"/>
        <dbReference type="ChEBI" id="CHEBI:59789"/>
        <dbReference type="ChEBI" id="CHEBI:90510"/>
        <dbReference type="ChEBI" id="CHEBI:90511"/>
        <dbReference type="EC" id="2.1.1.100"/>
    </reaction>
</comment>
<dbReference type="AlphaFoldDB" id="M2RMG1"/>
<accession>M2RMG1</accession>
<comment type="similarity">
    <text evidence="5">Belongs to the class VI-like SAM-binding methyltransferase superfamily. Isoprenylcysteine carboxyl methyltransferase family.</text>
</comment>
<feature type="transmembrane region" description="Helical" evidence="5">
    <location>
        <begin position="183"/>
        <end position="201"/>
    </location>
</feature>
<keyword evidence="5" id="KW-0808">Transferase</keyword>
<dbReference type="EMBL" id="KB445793">
    <property type="protein sequence ID" value="EMD40031.1"/>
    <property type="molecule type" value="Genomic_DNA"/>
</dbReference>
<dbReference type="EC" id="2.1.1.100" evidence="5"/>
<protein>
    <recommendedName>
        <fullName evidence="5">Protein-S-isoprenylcysteine O-methyltransferase</fullName>
        <ecNumber evidence="5">2.1.1.100</ecNumber>
    </recommendedName>
</protein>
<dbReference type="OrthoDB" id="422086at2759"/>
<evidence type="ECO:0000313" key="7">
    <source>
        <dbReference type="Proteomes" id="UP000016930"/>
    </source>
</evidence>
<comment type="caution">
    <text evidence="5">Lacks conserved residue(s) required for the propagation of feature annotation.</text>
</comment>
<dbReference type="GO" id="GO:0032259">
    <property type="term" value="P:methylation"/>
    <property type="evidence" value="ECO:0007669"/>
    <property type="project" value="UniProtKB-KW"/>
</dbReference>
<gene>
    <name evidence="6" type="ORF">CERSUDRAFT_45734</name>
</gene>